<gene>
    <name evidence="3" type="ORF">PHYSODRAFT_341067</name>
</gene>
<keyword evidence="4" id="KW-1185">Reference proteome</keyword>
<dbReference type="EMBL" id="JH159163">
    <property type="protein sequence ID" value="EGZ06895.1"/>
    <property type="molecule type" value="Genomic_DNA"/>
</dbReference>
<accession>G5AC20</accession>
<feature type="region of interest" description="Disordered" evidence="1">
    <location>
        <begin position="220"/>
        <end position="244"/>
    </location>
</feature>
<protein>
    <recommendedName>
        <fullName evidence="2">WRKY19-like zinc finger domain-containing protein</fullName>
    </recommendedName>
</protein>
<dbReference type="RefSeq" id="XP_009537659.1">
    <property type="nucleotide sequence ID" value="XM_009539364.1"/>
</dbReference>
<organism evidence="3 4">
    <name type="scientific">Phytophthora sojae (strain P6497)</name>
    <name type="common">Soybean stem and root rot agent</name>
    <name type="synonym">Phytophthora megasperma f. sp. glycines</name>
    <dbReference type="NCBI Taxonomy" id="1094619"/>
    <lineage>
        <taxon>Eukaryota</taxon>
        <taxon>Sar</taxon>
        <taxon>Stramenopiles</taxon>
        <taxon>Oomycota</taxon>
        <taxon>Peronosporomycetes</taxon>
        <taxon>Peronosporales</taxon>
        <taxon>Peronosporaceae</taxon>
        <taxon>Phytophthora</taxon>
    </lineage>
</organism>
<feature type="domain" description="WRKY19-like zinc finger" evidence="2">
    <location>
        <begin position="133"/>
        <end position="156"/>
    </location>
</feature>
<name>G5AC20_PHYSP</name>
<feature type="region of interest" description="Disordered" evidence="1">
    <location>
        <begin position="78"/>
        <end position="101"/>
    </location>
</feature>
<reference evidence="3 4" key="1">
    <citation type="journal article" date="2006" name="Science">
        <title>Phytophthora genome sequences uncover evolutionary origins and mechanisms of pathogenesis.</title>
        <authorList>
            <person name="Tyler B.M."/>
            <person name="Tripathy S."/>
            <person name="Zhang X."/>
            <person name="Dehal P."/>
            <person name="Jiang R.H."/>
            <person name="Aerts A."/>
            <person name="Arredondo F.D."/>
            <person name="Baxter L."/>
            <person name="Bensasson D."/>
            <person name="Beynon J.L."/>
            <person name="Chapman J."/>
            <person name="Damasceno C.M."/>
            <person name="Dorrance A.E."/>
            <person name="Dou D."/>
            <person name="Dickerman A.W."/>
            <person name="Dubchak I.L."/>
            <person name="Garbelotto M."/>
            <person name="Gijzen M."/>
            <person name="Gordon S.G."/>
            <person name="Govers F."/>
            <person name="Grunwald N.J."/>
            <person name="Huang W."/>
            <person name="Ivors K.L."/>
            <person name="Jones R.W."/>
            <person name="Kamoun S."/>
            <person name="Krampis K."/>
            <person name="Lamour K.H."/>
            <person name="Lee M.K."/>
            <person name="McDonald W.H."/>
            <person name="Medina M."/>
            <person name="Meijer H.J."/>
            <person name="Nordberg E.K."/>
            <person name="Maclean D.J."/>
            <person name="Ospina-Giraldo M.D."/>
            <person name="Morris P.F."/>
            <person name="Phuntumart V."/>
            <person name="Putnam N.H."/>
            <person name="Rash S."/>
            <person name="Rose J.K."/>
            <person name="Sakihama Y."/>
            <person name="Salamov A.A."/>
            <person name="Savidor A."/>
            <person name="Scheuring C.F."/>
            <person name="Smith B.M."/>
            <person name="Sobral B.W."/>
            <person name="Terry A."/>
            <person name="Torto-Alalibo T.A."/>
            <person name="Win J."/>
            <person name="Xu Z."/>
            <person name="Zhang H."/>
            <person name="Grigoriev I.V."/>
            <person name="Rokhsar D.S."/>
            <person name="Boore J.L."/>
        </authorList>
    </citation>
    <scope>NUCLEOTIDE SEQUENCE [LARGE SCALE GENOMIC DNA]</scope>
    <source>
        <strain evidence="3 4">P6497</strain>
    </source>
</reference>
<dbReference type="InterPro" id="IPR056866">
    <property type="entry name" value="Znf_WRKY19"/>
</dbReference>
<sequence length="244" mass="26163">MNSVTVTLPPLRAWTSFALPARANPMAAANPMVFHPCPAIHQHQHHHYAPSTPTTPKLSLSFILADSRPLTPPAAAARAREARVPPTQHPVAKERKHKRKMTSAEKRAARSCCVEGCTNYTIDRGLCFRHGGGKSCSKPGCTASAKHRGLCWKHGGSTLCTVEGCTRGAKSRGLCWSHGGGTKCSVAGCQKTTISKGLCWTHGGGKRCAFEGCKRPASQSKQNFCSKHQPKKPKASPATGMYVQ</sequence>
<evidence type="ECO:0000313" key="4">
    <source>
        <dbReference type="Proteomes" id="UP000002640"/>
    </source>
</evidence>
<evidence type="ECO:0000256" key="1">
    <source>
        <dbReference type="SAM" id="MobiDB-lite"/>
    </source>
</evidence>
<dbReference type="Proteomes" id="UP000002640">
    <property type="component" value="Unassembled WGS sequence"/>
</dbReference>
<proteinExistence type="predicted"/>
<dbReference type="KEGG" id="psoj:PHYSODRAFT_341067"/>
<dbReference type="InParanoid" id="G5AC20"/>
<dbReference type="STRING" id="1094619.G5AC20"/>
<feature type="domain" description="WRKY19-like zinc finger" evidence="2">
    <location>
        <begin position="181"/>
        <end position="204"/>
    </location>
</feature>
<evidence type="ECO:0000259" key="2">
    <source>
        <dbReference type="Pfam" id="PF24906"/>
    </source>
</evidence>
<dbReference type="GeneID" id="20648021"/>
<dbReference type="Pfam" id="PF24906">
    <property type="entry name" value="Zf_WRKY19"/>
    <property type="match status" value="3"/>
</dbReference>
<evidence type="ECO:0000313" key="3">
    <source>
        <dbReference type="EMBL" id="EGZ06895.1"/>
    </source>
</evidence>
<dbReference type="PANTHER" id="PTHR31827">
    <property type="entry name" value="EMB|CAB89363.1"/>
    <property type="match status" value="1"/>
</dbReference>
<dbReference type="AlphaFoldDB" id="G5AC20"/>
<dbReference type="PANTHER" id="PTHR31827:SF1">
    <property type="entry name" value="EMB|CAB89363.1"/>
    <property type="match status" value="1"/>
</dbReference>
<feature type="domain" description="WRKY19-like zinc finger" evidence="2">
    <location>
        <begin position="160"/>
        <end position="180"/>
    </location>
</feature>
<dbReference type="OMA" id="ANPMVFH"/>